<dbReference type="InterPro" id="IPR020904">
    <property type="entry name" value="Sc_DH/Rdtase_CS"/>
</dbReference>
<keyword evidence="4" id="KW-1185">Reference proteome</keyword>
<dbReference type="OrthoDB" id="9794138at2"/>
<dbReference type="GO" id="GO:0016491">
    <property type="term" value="F:oxidoreductase activity"/>
    <property type="evidence" value="ECO:0007669"/>
    <property type="project" value="UniProtKB-KW"/>
</dbReference>
<dbReference type="SUPFAM" id="SSF56801">
    <property type="entry name" value="Acetyl-CoA synthetase-like"/>
    <property type="match status" value="1"/>
</dbReference>
<dbReference type="RefSeq" id="WP_133195512.1">
    <property type="nucleotide sequence ID" value="NZ_JBHUCW010000009.1"/>
</dbReference>
<dbReference type="Gene3D" id="3.40.50.720">
    <property type="entry name" value="NAD(P)-binding Rossmann-like Domain"/>
    <property type="match status" value="1"/>
</dbReference>
<gene>
    <name evidence="3" type="ORF">EYW47_14460</name>
</gene>
<dbReference type="PANTHER" id="PTHR43658:SF8">
    <property type="entry name" value="17-BETA-HYDROXYSTEROID DEHYDROGENASE 14-RELATED"/>
    <property type="match status" value="1"/>
</dbReference>
<dbReference type="EMBL" id="SMRP01000006">
    <property type="protein sequence ID" value="TDG23142.1"/>
    <property type="molecule type" value="Genomic_DNA"/>
</dbReference>
<accession>A0A4R5M949</accession>
<protein>
    <submittedName>
        <fullName evidence="3">SDR family oxidoreductase</fullName>
    </submittedName>
</protein>
<keyword evidence="1" id="KW-0560">Oxidoreductase</keyword>
<name>A0A4R5M949_9BURK</name>
<dbReference type="AlphaFoldDB" id="A0A4R5M949"/>
<dbReference type="InterPro" id="IPR002347">
    <property type="entry name" value="SDR_fam"/>
</dbReference>
<evidence type="ECO:0000313" key="4">
    <source>
        <dbReference type="Proteomes" id="UP000295722"/>
    </source>
</evidence>
<comment type="similarity">
    <text evidence="2">Belongs to the short-chain dehydrogenases/reductases (SDR) family.</text>
</comment>
<dbReference type="Pfam" id="PF00106">
    <property type="entry name" value="adh_short"/>
    <property type="match status" value="1"/>
</dbReference>
<proteinExistence type="inferred from homology"/>
<dbReference type="PROSITE" id="PS00061">
    <property type="entry name" value="ADH_SHORT"/>
    <property type="match status" value="1"/>
</dbReference>
<evidence type="ECO:0000256" key="2">
    <source>
        <dbReference type="RuleBase" id="RU000363"/>
    </source>
</evidence>
<evidence type="ECO:0000313" key="3">
    <source>
        <dbReference type="EMBL" id="TDG23142.1"/>
    </source>
</evidence>
<dbReference type="PRINTS" id="PR00080">
    <property type="entry name" value="SDRFAMILY"/>
</dbReference>
<comment type="caution">
    <text evidence="3">The sequence shown here is derived from an EMBL/GenBank/DDBJ whole genome shotgun (WGS) entry which is preliminary data.</text>
</comment>
<dbReference type="InterPro" id="IPR036291">
    <property type="entry name" value="NAD(P)-bd_dom_sf"/>
</dbReference>
<dbReference type="PRINTS" id="PR00081">
    <property type="entry name" value="GDHRDH"/>
</dbReference>
<dbReference type="Proteomes" id="UP000295722">
    <property type="component" value="Unassembled WGS sequence"/>
</dbReference>
<dbReference type="PANTHER" id="PTHR43658">
    <property type="entry name" value="SHORT-CHAIN DEHYDROGENASE/REDUCTASE"/>
    <property type="match status" value="1"/>
</dbReference>
<organism evidence="3 4">
    <name type="scientific">Paraburkholderia silviterrae</name>
    <dbReference type="NCBI Taxonomy" id="2528715"/>
    <lineage>
        <taxon>Bacteria</taxon>
        <taxon>Pseudomonadati</taxon>
        <taxon>Pseudomonadota</taxon>
        <taxon>Betaproteobacteria</taxon>
        <taxon>Burkholderiales</taxon>
        <taxon>Burkholderiaceae</taxon>
        <taxon>Paraburkholderia</taxon>
    </lineage>
</organism>
<reference evidence="3 4" key="1">
    <citation type="submission" date="2019-03" db="EMBL/GenBank/DDBJ databases">
        <title>Paraburkholderia sp. 4M-K11, isolated from subtropical forest soil.</title>
        <authorList>
            <person name="Gao Z.-H."/>
            <person name="Qiu L.-H."/>
        </authorList>
    </citation>
    <scope>NUCLEOTIDE SEQUENCE [LARGE SCALE GENOMIC DNA]</scope>
    <source>
        <strain evidence="3 4">4M-K11</strain>
    </source>
</reference>
<dbReference type="SUPFAM" id="SSF51735">
    <property type="entry name" value="NAD(P)-binding Rossmann-fold domains"/>
    <property type="match status" value="1"/>
</dbReference>
<sequence>MLRLDATRIAFTGSAPLPEEITNWYRSLGLELLDVYGMTENFSYSHYSRPGLVRLGYSGQAMPGVECRIAEDVANEASVKAGVDRVVTTHGGVHVAVNCAGILGPSKTISKGLLFPTELWNRVLGVNLTGTFNMIRHSALAMTANEPDETGERGVIINTSSGAARQGQMGQAAYSASKAGVIGMTLPIARDLAEHGIRVVSVAPGLFESGMSAGMPQKVSDGLLEKMLFPRRMGKPQEFAGLVRHIVENAHLNAMTIDIDCGMR</sequence>
<evidence type="ECO:0000256" key="1">
    <source>
        <dbReference type="ARBA" id="ARBA00023002"/>
    </source>
</evidence>